<evidence type="ECO:0000313" key="5">
    <source>
        <dbReference type="EMBL" id="MBP1989759.1"/>
    </source>
</evidence>
<evidence type="ECO:0000256" key="4">
    <source>
        <dbReference type="RuleBase" id="RU365031"/>
    </source>
</evidence>
<evidence type="ECO:0000313" key="6">
    <source>
        <dbReference type="Proteomes" id="UP001519287"/>
    </source>
</evidence>
<dbReference type="EC" id="2.3.1.-" evidence="4"/>
<evidence type="ECO:0000256" key="1">
    <source>
        <dbReference type="ARBA" id="ARBA00006383"/>
    </source>
</evidence>
<dbReference type="Proteomes" id="UP001519287">
    <property type="component" value="Unassembled WGS sequence"/>
</dbReference>
<dbReference type="PANTHER" id="PTHR11104:SF0">
    <property type="entry name" value="SPBETA PROPHAGE-DERIVED AMINOGLYCOSIDE N(3')-ACETYLTRANSFERASE-LIKE PROTEIN YOKD"/>
    <property type="match status" value="1"/>
</dbReference>
<dbReference type="Pfam" id="PF02522">
    <property type="entry name" value="Antibiotic_NAT"/>
    <property type="match status" value="1"/>
</dbReference>
<evidence type="ECO:0000256" key="2">
    <source>
        <dbReference type="ARBA" id="ARBA00022679"/>
    </source>
</evidence>
<keyword evidence="3 4" id="KW-0012">Acyltransferase</keyword>
<comment type="caution">
    <text evidence="5">The sequence shown here is derived from an EMBL/GenBank/DDBJ whole genome shotgun (WGS) entry which is preliminary data.</text>
</comment>
<accession>A0ABS4IT30</accession>
<dbReference type="InterPro" id="IPR003679">
    <property type="entry name" value="Amioglycoside_AcTrfase"/>
</dbReference>
<comment type="similarity">
    <text evidence="1 4">Belongs to the antibiotic N-acetyltransferase family.</text>
</comment>
<dbReference type="GO" id="GO:0046353">
    <property type="term" value="F:aminoglycoside 3-N-acetyltransferase activity"/>
    <property type="evidence" value="ECO:0007669"/>
    <property type="project" value="UniProtKB-EC"/>
</dbReference>
<dbReference type="InterPro" id="IPR028345">
    <property type="entry name" value="Antibiotic_NAT-like"/>
</dbReference>
<dbReference type="PANTHER" id="PTHR11104">
    <property type="entry name" value="AMINOGLYCOSIDE N3-ACETYLTRANSFERASE"/>
    <property type="match status" value="1"/>
</dbReference>
<keyword evidence="2 4" id="KW-0808">Transferase</keyword>
<dbReference type="RefSeq" id="WP_209970564.1">
    <property type="nucleotide sequence ID" value="NZ_JAGGLB010000003.1"/>
</dbReference>
<protein>
    <recommendedName>
        <fullName evidence="4">Aminoglycoside N(3)-acetyltransferase</fullName>
        <ecNumber evidence="4">2.3.1.-</ecNumber>
    </recommendedName>
</protein>
<dbReference type="SUPFAM" id="SSF110710">
    <property type="entry name" value="TTHA0583/YokD-like"/>
    <property type="match status" value="1"/>
</dbReference>
<comment type="catalytic activity">
    <reaction evidence="4">
        <text>a 2-deoxystreptamine antibiotic + acetyl-CoA = an N(3)-acetyl-2-deoxystreptamine antibiotic + CoA + H(+)</text>
        <dbReference type="Rhea" id="RHEA:12665"/>
        <dbReference type="ChEBI" id="CHEBI:15378"/>
        <dbReference type="ChEBI" id="CHEBI:57287"/>
        <dbReference type="ChEBI" id="CHEBI:57288"/>
        <dbReference type="ChEBI" id="CHEBI:57921"/>
        <dbReference type="ChEBI" id="CHEBI:77452"/>
        <dbReference type="EC" id="2.3.1.81"/>
    </reaction>
</comment>
<keyword evidence="6" id="KW-1185">Reference proteome</keyword>
<dbReference type="EMBL" id="JAGGLB010000003">
    <property type="protein sequence ID" value="MBP1989759.1"/>
    <property type="molecule type" value="Genomic_DNA"/>
</dbReference>
<name>A0ABS4IT30_9BACL</name>
<organism evidence="5 6">
    <name type="scientific">Paenibacillus eucommiae</name>
    <dbReference type="NCBI Taxonomy" id="1355755"/>
    <lineage>
        <taxon>Bacteria</taxon>
        <taxon>Bacillati</taxon>
        <taxon>Bacillota</taxon>
        <taxon>Bacilli</taxon>
        <taxon>Bacillales</taxon>
        <taxon>Paenibacillaceae</taxon>
        <taxon>Paenibacillus</taxon>
    </lineage>
</organism>
<evidence type="ECO:0000256" key="3">
    <source>
        <dbReference type="ARBA" id="ARBA00023315"/>
    </source>
</evidence>
<proteinExistence type="inferred from homology"/>
<reference evidence="5 6" key="1">
    <citation type="submission" date="2021-03" db="EMBL/GenBank/DDBJ databases">
        <title>Genomic Encyclopedia of Type Strains, Phase IV (KMG-IV): sequencing the most valuable type-strain genomes for metagenomic binning, comparative biology and taxonomic classification.</title>
        <authorList>
            <person name="Goeker M."/>
        </authorList>
    </citation>
    <scope>NUCLEOTIDE SEQUENCE [LARGE SCALE GENOMIC DNA]</scope>
    <source>
        <strain evidence="5 6">DSM 26048</strain>
    </source>
</reference>
<keyword evidence="4" id="KW-0046">Antibiotic resistance</keyword>
<sequence>MKINESEYPLTPSLLVQELTNLGIARGMNLFVHSSLKSLNRWIVGGAQTVIISLEEAIGEEGTLIMPAQSVDLSDPACWENPPVPEDWWDIIRTEMPVFDRDLTPTSGMGVVAECFRKQNGTLRSDHPQVSFAARGPKAQFITDPHPLANGLGESSPLARIFDCNSWVLLFGVDHSNSTSLHLSEYRANYPGKKQVEFGAPILMNGRREWVTFRDLDYDSNDFQLIGRDFERETNNVKIGKIGDATLRLMPQRQLVDFGVQWIENNRGT</sequence>
<gene>
    <name evidence="5" type="ORF">J2Z66_001357</name>
</gene>